<dbReference type="Proteomes" id="UP000540506">
    <property type="component" value="Unassembled WGS sequence"/>
</dbReference>
<dbReference type="SUPFAM" id="SSF54001">
    <property type="entry name" value="Cysteine proteinases"/>
    <property type="match status" value="1"/>
</dbReference>
<dbReference type="RefSeq" id="WP_184934293.1">
    <property type="nucleotide sequence ID" value="NZ_JACHJV010000001.1"/>
</dbReference>
<name>A0A7W7QYB7_KITKI</name>
<dbReference type="Pfam" id="PF00797">
    <property type="entry name" value="Acetyltransf_2"/>
    <property type="match status" value="1"/>
</dbReference>
<dbReference type="PRINTS" id="PR01543">
    <property type="entry name" value="ANATRNSFRASE"/>
</dbReference>
<dbReference type="PANTHER" id="PTHR11786">
    <property type="entry name" value="N-HYDROXYARYLAMINE O-ACETYLTRANSFERASE"/>
    <property type="match status" value="1"/>
</dbReference>
<reference evidence="3 4" key="1">
    <citation type="submission" date="2020-08" db="EMBL/GenBank/DDBJ databases">
        <title>Sequencing the genomes of 1000 actinobacteria strains.</title>
        <authorList>
            <person name="Klenk H.-P."/>
        </authorList>
    </citation>
    <scope>NUCLEOTIDE SEQUENCE [LARGE SCALE GENOMIC DNA]</scope>
    <source>
        <strain evidence="3 4">DSM 41654</strain>
    </source>
</reference>
<dbReference type="AlphaFoldDB" id="A0A7W7QYB7"/>
<dbReference type="InterPro" id="IPR038765">
    <property type="entry name" value="Papain-like_cys_pep_sf"/>
</dbReference>
<keyword evidence="3" id="KW-0012">Acyltransferase</keyword>
<dbReference type="EC" id="2.3.1.118" evidence="3"/>
<dbReference type="Gene3D" id="2.40.128.150">
    <property type="entry name" value="Cysteine proteinases"/>
    <property type="match status" value="1"/>
</dbReference>
<gene>
    <name evidence="3" type="ORF">FHR34_001050</name>
</gene>
<keyword evidence="4" id="KW-1185">Reference proteome</keyword>
<proteinExistence type="inferred from homology"/>
<dbReference type="Gene3D" id="3.30.2140.10">
    <property type="entry name" value="Arylamine N-acetyltransferase"/>
    <property type="match status" value="1"/>
</dbReference>
<dbReference type="EMBL" id="JACHJV010000001">
    <property type="protein sequence ID" value="MBB4922057.1"/>
    <property type="molecule type" value="Genomic_DNA"/>
</dbReference>
<evidence type="ECO:0000313" key="4">
    <source>
        <dbReference type="Proteomes" id="UP000540506"/>
    </source>
</evidence>
<protein>
    <submittedName>
        <fullName evidence="3">N-hydroxyarylamine O-acetyltransferase</fullName>
        <ecNumber evidence="3">2.3.1.118</ecNumber>
    </submittedName>
</protein>
<comment type="caution">
    <text evidence="3">The sequence shown here is derived from an EMBL/GenBank/DDBJ whole genome shotgun (WGS) entry which is preliminary data.</text>
</comment>
<sequence length="275" mass="30228">MTVDLQRYCARIGWQGERRATLETLYSLHRAHVCGIPFENLEVLLGSTPPLDLGALQAKLVASARGGYCYEQNTLLAAVLEELGFRVTRLMGRVRAGAGPGEVRPRTHMLLTVGVPGEPHEYLADVGFGAVGALLEPLPLLAGARREEGWRHHRLLVEQQDGPLPNWVLQAWRGGGWEDQYAFTEEPFQAPDYEVANWHVSTHPRSPFRQRLYALRSSADGHLALAGRILTETGPDGTARERAIEGQGAVARVLESEFGIVPPPGYQLPDCQLTG</sequence>
<organism evidence="3 4">
    <name type="scientific">Kitasatospora kifunensis</name>
    <name type="common">Streptomyces kifunensis</name>
    <dbReference type="NCBI Taxonomy" id="58351"/>
    <lineage>
        <taxon>Bacteria</taxon>
        <taxon>Bacillati</taxon>
        <taxon>Actinomycetota</taxon>
        <taxon>Actinomycetes</taxon>
        <taxon>Kitasatosporales</taxon>
        <taxon>Streptomycetaceae</taxon>
        <taxon>Kitasatospora</taxon>
    </lineage>
</organism>
<evidence type="ECO:0000313" key="3">
    <source>
        <dbReference type="EMBL" id="MBB4922057.1"/>
    </source>
</evidence>
<accession>A0A7W7QYB7</accession>
<dbReference type="InterPro" id="IPR001447">
    <property type="entry name" value="Arylamine_N-AcTrfase"/>
</dbReference>
<keyword evidence="3" id="KW-0808">Transferase</keyword>
<dbReference type="GO" id="GO:0046990">
    <property type="term" value="F:N-hydroxyarylamine O-acetyltransferase activity"/>
    <property type="evidence" value="ECO:0007669"/>
    <property type="project" value="UniProtKB-EC"/>
</dbReference>
<evidence type="ECO:0000256" key="1">
    <source>
        <dbReference type="ARBA" id="ARBA00006547"/>
    </source>
</evidence>
<dbReference type="PANTHER" id="PTHR11786:SF0">
    <property type="entry name" value="ARYLAMINE N-ACETYLTRANSFERASE 4-RELATED"/>
    <property type="match status" value="1"/>
</dbReference>
<comment type="similarity">
    <text evidence="1 2">Belongs to the arylamine N-acetyltransferase family.</text>
</comment>
<evidence type="ECO:0000256" key="2">
    <source>
        <dbReference type="RuleBase" id="RU003452"/>
    </source>
</evidence>